<protein>
    <recommendedName>
        <fullName evidence="5">CATSPERE first N-terminal domain-containing protein</fullName>
    </recommendedName>
</protein>
<dbReference type="PANTHER" id="PTHR33722:SF3">
    <property type="entry name" value="CATION CHANNEL SPERM-ASSOCIATED AUXILIARY SUBUNIT EPSILON"/>
    <property type="match status" value="1"/>
</dbReference>
<dbReference type="InterPro" id="IPR053818">
    <property type="entry name" value="CATSPERE_NTD1"/>
</dbReference>
<evidence type="ECO:0000259" key="5">
    <source>
        <dbReference type="Pfam" id="PF22841"/>
    </source>
</evidence>
<keyword evidence="2 4" id="KW-0732">Signal</keyword>
<feature type="chain" id="PRO_5034539095" description="CATSPERE first N-terminal domain-containing protein" evidence="4">
    <location>
        <begin position="20"/>
        <end position="107"/>
    </location>
</feature>
<dbReference type="InterPro" id="IPR028751">
    <property type="entry name" value="CATSPERD/E"/>
</dbReference>
<dbReference type="PANTHER" id="PTHR33722">
    <property type="entry name" value="CATION CHANNEL SPERM-ASSOCIATED PROTEIN SUBUNIT DELTA-RELATED"/>
    <property type="match status" value="1"/>
</dbReference>
<dbReference type="PROSITE" id="PS51257">
    <property type="entry name" value="PROKAR_LIPOPROTEIN"/>
    <property type="match status" value="1"/>
</dbReference>
<evidence type="ECO:0000256" key="1">
    <source>
        <dbReference type="ARBA" id="ARBA00010246"/>
    </source>
</evidence>
<dbReference type="GeneTree" id="ENSGT00940000167892"/>
<evidence type="ECO:0000256" key="3">
    <source>
        <dbReference type="ARBA" id="ARBA00023180"/>
    </source>
</evidence>
<sequence>MSVREVAVLLCWLCSCGSALWRYYTTNLAYRIFSTRSTIRLEYEGTSFDSWNIPEACNAKNIRAQNTELRCTSPGFHAIKPNVKGSEEERYLAVDNSHICFMWYYTV</sequence>
<dbReference type="Proteomes" id="UP000694381">
    <property type="component" value="Unassembled WGS sequence"/>
</dbReference>
<dbReference type="Pfam" id="PF22841">
    <property type="entry name" value="CATSPERE_NTD1"/>
    <property type="match status" value="1"/>
</dbReference>
<dbReference type="GO" id="GO:0030317">
    <property type="term" value="P:flagellated sperm motility"/>
    <property type="evidence" value="ECO:0007669"/>
    <property type="project" value="TreeGrafter"/>
</dbReference>
<keyword evidence="7" id="KW-1185">Reference proteome</keyword>
<comment type="similarity">
    <text evidence="1">Belongs to the CATSPERD family.</text>
</comment>
<dbReference type="GO" id="GO:0036128">
    <property type="term" value="C:CatSper complex"/>
    <property type="evidence" value="ECO:0007669"/>
    <property type="project" value="InterPro"/>
</dbReference>
<feature type="signal peptide" evidence="4">
    <location>
        <begin position="1"/>
        <end position="19"/>
    </location>
</feature>
<dbReference type="GO" id="GO:0048240">
    <property type="term" value="P:sperm capacitation"/>
    <property type="evidence" value="ECO:0007669"/>
    <property type="project" value="TreeGrafter"/>
</dbReference>
<organism evidence="6 7">
    <name type="scientific">Nannospalax galili</name>
    <name type="common">Northern Israeli blind subterranean mole rat</name>
    <name type="synonym">Spalax galili</name>
    <dbReference type="NCBI Taxonomy" id="1026970"/>
    <lineage>
        <taxon>Eukaryota</taxon>
        <taxon>Metazoa</taxon>
        <taxon>Chordata</taxon>
        <taxon>Craniata</taxon>
        <taxon>Vertebrata</taxon>
        <taxon>Euteleostomi</taxon>
        <taxon>Mammalia</taxon>
        <taxon>Eutheria</taxon>
        <taxon>Euarchontoglires</taxon>
        <taxon>Glires</taxon>
        <taxon>Rodentia</taxon>
        <taxon>Myomorpha</taxon>
        <taxon>Muroidea</taxon>
        <taxon>Spalacidae</taxon>
        <taxon>Spalacinae</taxon>
        <taxon>Nannospalax</taxon>
    </lineage>
</organism>
<evidence type="ECO:0000313" key="6">
    <source>
        <dbReference type="Ensembl" id="ENSNGAP00000000515.1"/>
    </source>
</evidence>
<dbReference type="AlphaFoldDB" id="A0A8C6Q9E2"/>
<evidence type="ECO:0000313" key="7">
    <source>
        <dbReference type="Proteomes" id="UP000694381"/>
    </source>
</evidence>
<keyword evidence="3" id="KW-0325">Glycoprotein</keyword>
<reference evidence="6" key="2">
    <citation type="submission" date="2025-09" db="UniProtKB">
        <authorList>
            <consortium name="Ensembl"/>
        </authorList>
    </citation>
    <scope>IDENTIFICATION</scope>
</reference>
<accession>A0A8C6Q9E2</accession>
<dbReference type="OMA" id="SHICFMW"/>
<evidence type="ECO:0000256" key="4">
    <source>
        <dbReference type="SAM" id="SignalP"/>
    </source>
</evidence>
<feature type="domain" description="CATSPERE first N-terminal" evidence="5">
    <location>
        <begin position="8"/>
        <end position="95"/>
    </location>
</feature>
<proteinExistence type="inferred from homology"/>
<dbReference type="Ensembl" id="ENSNGAT00000000526.1">
    <property type="protein sequence ID" value="ENSNGAP00000000515.1"/>
    <property type="gene ID" value="ENSNGAG00000000401.1"/>
</dbReference>
<dbReference type="GO" id="GO:0097228">
    <property type="term" value="C:sperm principal piece"/>
    <property type="evidence" value="ECO:0007669"/>
    <property type="project" value="TreeGrafter"/>
</dbReference>
<reference evidence="6" key="1">
    <citation type="submission" date="2025-08" db="UniProtKB">
        <authorList>
            <consortium name="Ensembl"/>
        </authorList>
    </citation>
    <scope>IDENTIFICATION</scope>
</reference>
<evidence type="ECO:0000256" key="2">
    <source>
        <dbReference type="ARBA" id="ARBA00022729"/>
    </source>
</evidence>
<name>A0A8C6Q9E2_NANGA</name>